<feature type="compositionally biased region" description="Acidic residues" evidence="1">
    <location>
        <begin position="184"/>
        <end position="198"/>
    </location>
</feature>
<evidence type="ECO:0000313" key="3">
    <source>
        <dbReference type="Proteomes" id="UP000539313"/>
    </source>
</evidence>
<organism evidence="2 3">
    <name type="scientific">Thermomonospora cellulosilytica</name>
    <dbReference type="NCBI Taxonomy" id="1411118"/>
    <lineage>
        <taxon>Bacteria</taxon>
        <taxon>Bacillati</taxon>
        <taxon>Actinomycetota</taxon>
        <taxon>Actinomycetes</taxon>
        <taxon>Streptosporangiales</taxon>
        <taxon>Thermomonosporaceae</taxon>
        <taxon>Thermomonospora</taxon>
    </lineage>
</organism>
<reference evidence="2 3" key="1">
    <citation type="submission" date="2020-08" db="EMBL/GenBank/DDBJ databases">
        <title>Sequencing the genomes of 1000 actinobacteria strains.</title>
        <authorList>
            <person name="Klenk H.-P."/>
        </authorList>
    </citation>
    <scope>NUCLEOTIDE SEQUENCE [LARGE SCALE GENOMIC DNA]</scope>
    <source>
        <strain evidence="2 3">DSM 45823</strain>
    </source>
</reference>
<accession>A0A7W3N1S6</accession>
<keyword evidence="3" id="KW-1185">Reference proteome</keyword>
<comment type="caution">
    <text evidence="2">The sequence shown here is derived from an EMBL/GenBank/DDBJ whole genome shotgun (WGS) entry which is preliminary data.</text>
</comment>
<dbReference type="RefSeq" id="WP_182707024.1">
    <property type="nucleotide sequence ID" value="NZ_JACJII010000001.1"/>
</dbReference>
<feature type="region of interest" description="Disordered" evidence="1">
    <location>
        <begin position="182"/>
        <end position="264"/>
    </location>
</feature>
<protein>
    <submittedName>
        <fullName evidence="2">Uncharacterized protein</fullName>
    </submittedName>
</protein>
<evidence type="ECO:0000256" key="1">
    <source>
        <dbReference type="SAM" id="MobiDB-lite"/>
    </source>
</evidence>
<gene>
    <name evidence="2" type="ORF">HNR21_004858</name>
</gene>
<dbReference type="Proteomes" id="UP000539313">
    <property type="component" value="Unassembled WGS sequence"/>
</dbReference>
<dbReference type="AlphaFoldDB" id="A0A7W3N1S6"/>
<proteinExistence type="predicted"/>
<sequence length="333" mass="34710">MTEVSKVASATYLRTATVPLGELTPYPGNAKRGDAATSLESLCSNGQYRSLVVREVEPDQPDQPDQPGRLVVLAGNHTLQAIAAHGPGPCGMTYTVGEEERPCGLCGGKPWEPAARCEIVTCNDATARRINLVDNRSADLGTYDDTALLELIAGLDGDLIGTGYTDTDLGDLLEVLEIVQIEETPYDEDEADEGEEGGGQENGREPQQGQADDVPAAQGPAGAADGPAAAPPAGQPAAPAQGVQPTTQPAQPAQPVLPQPPGQVHLILTYPPEDRDEANRLIAAAREVLPAAGTPEIVLRGLRTLVAVLDSRHAPDGTVTVASLLRAADVELH</sequence>
<evidence type="ECO:0000313" key="2">
    <source>
        <dbReference type="EMBL" id="MBA9005976.1"/>
    </source>
</evidence>
<feature type="compositionally biased region" description="Low complexity" evidence="1">
    <location>
        <begin position="235"/>
        <end position="254"/>
    </location>
</feature>
<name>A0A7W3N1S6_9ACTN</name>
<feature type="compositionally biased region" description="Low complexity" evidence="1">
    <location>
        <begin position="205"/>
        <end position="228"/>
    </location>
</feature>
<dbReference type="EMBL" id="JACJII010000001">
    <property type="protein sequence ID" value="MBA9005976.1"/>
    <property type="molecule type" value="Genomic_DNA"/>
</dbReference>